<accession>A0A494IQ36</accession>
<organism evidence="1">
    <name type="scientific">Salmonella enterica I</name>
    <dbReference type="NCBI Taxonomy" id="59201"/>
    <lineage>
        <taxon>Bacteria</taxon>
        <taxon>Pseudomonadati</taxon>
        <taxon>Pseudomonadota</taxon>
        <taxon>Gammaproteobacteria</taxon>
        <taxon>Enterobacterales</taxon>
        <taxon>Enterobacteriaceae</taxon>
        <taxon>Salmonella</taxon>
    </lineage>
</organism>
<dbReference type="EMBL" id="RTVW01000001">
    <property type="protein sequence ID" value="MKB59899.1"/>
    <property type="molecule type" value="Genomic_DNA"/>
</dbReference>
<gene>
    <name evidence="1" type="ORF">DUR27_02935</name>
</gene>
<protein>
    <submittedName>
        <fullName evidence="1">Uncharacterized protein</fullName>
    </submittedName>
</protein>
<dbReference type="AlphaFoldDB" id="A0A494IQ36"/>
<reference evidence="1" key="1">
    <citation type="submission" date="2018-07" db="EMBL/GenBank/DDBJ databases">
        <authorList>
            <person name="Ashton P.M."/>
            <person name="Dallman T."/>
            <person name="Nair S."/>
            <person name="De Pinna E."/>
            <person name="Peters T."/>
            <person name="Grant K."/>
        </authorList>
    </citation>
    <scope>NUCLEOTIDE SEQUENCE [LARGE SCALE GENOMIC DNA]</scope>
    <source>
        <strain evidence="1">568408</strain>
    </source>
</reference>
<comment type="caution">
    <text evidence="1">The sequence shown here is derived from an EMBL/GenBank/DDBJ whole genome shotgun (WGS) entry which is preliminary data.</text>
</comment>
<sequence>MTTKATRGRPARFNREQLAYICYEFYKAGKGKESREKVLNDLGISTAQFYKSMKKLNVEFFIRVDGGEVVPINGV</sequence>
<dbReference type="Proteomes" id="UP000885332">
    <property type="component" value="Unassembled WGS sequence"/>
</dbReference>
<evidence type="ECO:0000313" key="1">
    <source>
        <dbReference type="EMBL" id="MKB59899.1"/>
    </source>
</evidence>
<proteinExistence type="predicted"/>
<name>A0A494IQ36_SALET</name>